<dbReference type="InterPro" id="IPR044880">
    <property type="entry name" value="NCX_ion-bd_dom_sf"/>
</dbReference>
<feature type="domain" description="Sodium/calcium exchanger membrane region" evidence="6">
    <location>
        <begin position="6"/>
        <end position="144"/>
    </location>
</feature>
<feature type="domain" description="Sodium/calcium exchanger membrane region" evidence="6">
    <location>
        <begin position="178"/>
        <end position="320"/>
    </location>
</feature>
<accession>A0A4R7I4W9</accession>
<keyword evidence="3 5" id="KW-1133">Transmembrane helix</keyword>
<dbReference type="GO" id="GO:0008273">
    <property type="term" value="F:calcium, potassium:sodium antiporter activity"/>
    <property type="evidence" value="ECO:0007669"/>
    <property type="project" value="TreeGrafter"/>
</dbReference>
<evidence type="ECO:0000256" key="5">
    <source>
        <dbReference type="SAM" id="Phobius"/>
    </source>
</evidence>
<dbReference type="PANTHER" id="PTHR10846:SF8">
    <property type="entry name" value="INNER MEMBRANE PROTEIN YRBG"/>
    <property type="match status" value="1"/>
</dbReference>
<sequence length="363" mass="37606">MDILTVIFFVVGVAGLVIGAEALVRGAARLAGRTGLSPVVIGLTVVAFGTSAPELAVSLGAAIRDEADLAVGNVVGSNIANVLLVLGLSAVIGGGLVVAQRIVRIDVPIMVVLSFAVFFLGLDGELNRWEGIAFVLTLIGYISWTVISARRSNAEVATEYDDAIDLDDLSASSPFVDVGYVLLGLVLLVIGSTALVEAATDIATELGVSELVIGLTVVAVGTSLPEIATSVLAAARGQRDLAVGNAVGSNLFNILAVLGITAAVSPTSIPIPDGAISLDIPVMIAVAVACLPIFWNGYSLMRWEGVIFLAYYAGYITYLVLDSSDHDATGQFGAAMLYFVVPLTVLTFSVAAYRRNRLGRVPL</sequence>
<keyword evidence="4 5" id="KW-0472">Membrane</keyword>
<dbReference type="GO" id="GO:0006874">
    <property type="term" value="P:intracellular calcium ion homeostasis"/>
    <property type="evidence" value="ECO:0007669"/>
    <property type="project" value="TreeGrafter"/>
</dbReference>
<dbReference type="RefSeq" id="WP_133870043.1">
    <property type="nucleotide sequence ID" value="NZ_SOAU01000001.1"/>
</dbReference>
<proteinExistence type="predicted"/>
<comment type="caution">
    <text evidence="7">The sequence shown here is derived from an EMBL/GenBank/DDBJ whole genome shotgun (WGS) entry which is preliminary data.</text>
</comment>
<dbReference type="InterPro" id="IPR004481">
    <property type="entry name" value="K/Na/Ca-exchanger"/>
</dbReference>
<feature type="transmembrane region" description="Helical" evidence="5">
    <location>
        <begin position="105"/>
        <end position="122"/>
    </location>
</feature>
<keyword evidence="2 5" id="KW-0812">Transmembrane</keyword>
<evidence type="ECO:0000256" key="2">
    <source>
        <dbReference type="ARBA" id="ARBA00022692"/>
    </source>
</evidence>
<dbReference type="GO" id="GO:0005262">
    <property type="term" value="F:calcium channel activity"/>
    <property type="evidence" value="ECO:0007669"/>
    <property type="project" value="TreeGrafter"/>
</dbReference>
<evidence type="ECO:0000256" key="1">
    <source>
        <dbReference type="ARBA" id="ARBA00004141"/>
    </source>
</evidence>
<dbReference type="InterPro" id="IPR004837">
    <property type="entry name" value="NaCa_Exmemb"/>
</dbReference>
<feature type="transmembrane region" description="Helical" evidence="5">
    <location>
        <begin position="36"/>
        <end position="59"/>
    </location>
</feature>
<feature type="transmembrane region" description="Helical" evidence="5">
    <location>
        <begin position="6"/>
        <end position="24"/>
    </location>
</feature>
<feature type="transmembrane region" description="Helical" evidence="5">
    <location>
        <begin position="211"/>
        <end position="235"/>
    </location>
</feature>
<evidence type="ECO:0000256" key="4">
    <source>
        <dbReference type="ARBA" id="ARBA00023136"/>
    </source>
</evidence>
<feature type="transmembrane region" description="Helical" evidence="5">
    <location>
        <begin position="302"/>
        <end position="321"/>
    </location>
</feature>
<dbReference type="Gene3D" id="6.10.280.80">
    <property type="entry name" value="NCX, peripheral helical region"/>
    <property type="match status" value="1"/>
</dbReference>
<evidence type="ECO:0000313" key="7">
    <source>
        <dbReference type="EMBL" id="TDT17776.1"/>
    </source>
</evidence>
<gene>
    <name evidence="7" type="ORF">BDK89_3389</name>
</gene>
<dbReference type="AlphaFoldDB" id="A0A4R7I4W9"/>
<dbReference type="EMBL" id="SOAU01000001">
    <property type="protein sequence ID" value="TDT17776.1"/>
    <property type="molecule type" value="Genomic_DNA"/>
</dbReference>
<organism evidence="7 8">
    <name type="scientific">Ilumatobacter fluminis</name>
    <dbReference type="NCBI Taxonomy" id="467091"/>
    <lineage>
        <taxon>Bacteria</taxon>
        <taxon>Bacillati</taxon>
        <taxon>Actinomycetota</taxon>
        <taxon>Acidimicrobiia</taxon>
        <taxon>Acidimicrobiales</taxon>
        <taxon>Ilumatobacteraceae</taxon>
        <taxon>Ilumatobacter</taxon>
    </lineage>
</organism>
<evidence type="ECO:0000313" key="8">
    <source>
        <dbReference type="Proteomes" id="UP000294558"/>
    </source>
</evidence>
<dbReference type="PANTHER" id="PTHR10846">
    <property type="entry name" value="SODIUM/POTASSIUM/CALCIUM EXCHANGER"/>
    <property type="match status" value="1"/>
</dbReference>
<comment type="subcellular location">
    <subcellularLocation>
        <location evidence="1">Membrane</location>
        <topology evidence="1">Multi-pass membrane protein</topology>
    </subcellularLocation>
</comment>
<evidence type="ECO:0000256" key="3">
    <source>
        <dbReference type="ARBA" id="ARBA00022989"/>
    </source>
</evidence>
<reference evidence="7 8" key="1">
    <citation type="submission" date="2019-03" db="EMBL/GenBank/DDBJ databases">
        <title>Sequencing the genomes of 1000 actinobacteria strains.</title>
        <authorList>
            <person name="Klenk H.-P."/>
        </authorList>
    </citation>
    <scope>NUCLEOTIDE SEQUENCE [LARGE SCALE GENOMIC DNA]</scope>
    <source>
        <strain evidence="7 8">DSM 18936</strain>
    </source>
</reference>
<dbReference type="Pfam" id="PF01699">
    <property type="entry name" value="Na_Ca_ex"/>
    <property type="match status" value="2"/>
</dbReference>
<dbReference type="NCBIfam" id="TIGR00367">
    <property type="entry name" value="calcium/sodium antiporter"/>
    <property type="match status" value="1"/>
</dbReference>
<feature type="transmembrane region" description="Helical" evidence="5">
    <location>
        <begin position="178"/>
        <end position="199"/>
    </location>
</feature>
<feature type="transmembrane region" description="Helical" evidence="5">
    <location>
        <begin position="275"/>
        <end position="295"/>
    </location>
</feature>
<feature type="transmembrane region" description="Helical" evidence="5">
    <location>
        <begin position="333"/>
        <end position="353"/>
    </location>
</feature>
<dbReference type="GO" id="GO:0005886">
    <property type="term" value="C:plasma membrane"/>
    <property type="evidence" value="ECO:0007669"/>
    <property type="project" value="TreeGrafter"/>
</dbReference>
<dbReference type="Gene3D" id="1.20.1420.30">
    <property type="entry name" value="NCX, central ion-binding region"/>
    <property type="match status" value="2"/>
</dbReference>
<evidence type="ECO:0000259" key="6">
    <source>
        <dbReference type="Pfam" id="PF01699"/>
    </source>
</evidence>
<protein>
    <submittedName>
        <fullName evidence="7">Cation:H+ antiporter</fullName>
    </submittedName>
</protein>
<feature type="transmembrane region" description="Helical" evidence="5">
    <location>
        <begin position="247"/>
        <end position="269"/>
    </location>
</feature>
<name>A0A4R7I4W9_9ACTN</name>
<dbReference type="Proteomes" id="UP000294558">
    <property type="component" value="Unassembled WGS sequence"/>
</dbReference>
<feature type="transmembrane region" description="Helical" evidence="5">
    <location>
        <begin position="128"/>
        <end position="147"/>
    </location>
</feature>
<dbReference type="OrthoDB" id="9794225at2"/>
<feature type="transmembrane region" description="Helical" evidence="5">
    <location>
        <begin position="79"/>
        <end position="98"/>
    </location>
</feature>
<keyword evidence="8" id="KW-1185">Reference proteome</keyword>